<dbReference type="InterPro" id="IPR023997">
    <property type="entry name" value="TonB-dep_OMP_SusC/RagA_CS"/>
</dbReference>
<dbReference type="EMBL" id="VSSQ01000204">
    <property type="protein sequence ID" value="MPL85323.1"/>
    <property type="molecule type" value="Genomic_DNA"/>
</dbReference>
<evidence type="ECO:0000256" key="2">
    <source>
        <dbReference type="ARBA" id="ARBA00022448"/>
    </source>
</evidence>
<evidence type="ECO:0000259" key="6">
    <source>
        <dbReference type="Pfam" id="PF07715"/>
    </source>
</evidence>
<dbReference type="SUPFAM" id="SSF49464">
    <property type="entry name" value="Carboxypeptidase regulatory domain-like"/>
    <property type="match status" value="1"/>
</dbReference>
<dbReference type="InterPro" id="IPR008969">
    <property type="entry name" value="CarboxyPept-like_regulatory"/>
</dbReference>
<dbReference type="InterPro" id="IPR039426">
    <property type="entry name" value="TonB-dep_rcpt-like"/>
</dbReference>
<dbReference type="FunFam" id="2.60.40.1120:FF:000003">
    <property type="entry name" value="Outer membrane protein Omp121"/>
    <property type="match status" value="1"/>
</dbReference>
<dbReference type="InterPro" id="IPR012910">
    <property type="entry name" value="Plug_dom"/>
</dbReference>
<dbReference type="InterPro" id="IPR036942">
    <property type="entry name" value="Beta-barrel_TonB_sf"/>
</dbReference>
<evidence type="ECO:0000313" key="7">
    <source>
        <dbReference type="EMBL" id="MPL85323.1"/>
    </source>
</evidence>
<dbReference type="Gene3D" id="2.170.130.10">
    <property type="entry name" value="TonB-dependent receptor, plug domain"/>
    <property type="match status" value="1"/>
</dbReference>
<keyword evidence="3" id="KW-0812">Transmembrane</keyword>
<proteinExistence type="predicted"/>
<organism evidence="7">
    <name type="scientific">bioreactor metagenome</name>
    <dbReference type="NCBI Taxonomy" id="1076179"/>
    <lineage>
        <taxon>unclassified sequences</taxon>
        <taxon>metagenomes</taxon>
        <taxon>ecological metagenomes</taxon>
    </lineage>
</organism>
<keyword evidence="4" id="KW-0472">Membrane</keyword>
<dbReference type="AlphaFoldDB" id="A0A644V372"/>
<dbReference type="PROSITE" id="PS52016">
    <property type="entry name" value="TONB_DEPENDENT_REC_3"/>
    <property type="match status" value="1"/>
</dbReference>
<dbReference type="Gene3D" id="2.60.40.1120">
    <property type="entry name" value="Carboxypeptidase-like, regulatory domain"/>
    <property type="match status" value="1"/>
</dbReference>
<dbReference type="InterPro" id="IPR037066">
    <property type="entry name" value="Plug_dom_sf"/>
</dbReference>
<dbReference type="InterPro" id="IPR023996">
    <property type="entry name" value="TonB-dep_OMP_SusC/RagA"/>
</dbReference>
<evidence type="ECO:0000256" key="3">
    <source>
        <dbReference type="ARBA" id="ARBA00022692"/>
    </source>
</evidence>
<dbReference type="NCBIfam" id="TIGR04056">
    <property type="entry name" value="OMP_RagA_SusC"/>
    <property type="match status" value="1"/>
</dbReference>
<comment type="subcellular location">
    <subcellularLocation>
        <location evidence="1">Cell outer membrane</location>
        <topology evidence="1">Multi-pass membrane protein</topology>
    </subcellularLocation>
</comment>
<sequence length="1009" mass="112203">MKIHRKLKNRLVIAALSLFSVLQMYAASQQDVIRVNGKVVDGNGDALVGVTVRVKDGTVGTITDFDGKFTLQVPPASTLVFSYVGFIAQEIKVNTSGVVNVTMKEGDALLDEVVVVGYGTQRKKDLTGGLSVVGKEQLEMVSTSNLMDRLVGQVAGLNITTSNAAPGSDQSLLIRGQNSISANNDPLIILDGIPYSGSLVDLDPNIIESLSVLKDASAVAIYGSRGSNGVILIQTKRGVVGKPQVSYKGQFGFSEPMQRIQVMGPNEFIRFKQDIGRLKNGYSGDQLDPIAGNIISISERENFINGVTHDWQDYIFQTGYTMDHQIGISGGTENTKYMAAISYLDEDGVVYNSNLNRSNISANIDQTFNKWLTIGVGTQFVQKETGGITPNIEHAIKQSPYGKYKDEAGYYVAEPMEYSLITNPMINVNADQDRTSRNFFLNAYANILFPIKGLSFRMNYGYNYRSGFTGTYYGRDTYEGREQGGLVGGKASISNSHYNDYTWENILRYEREIDSHRFDVTGLFSTQQTKSLSSSQSGEGFVTDDTSYFMMGTAERNQKISSGLSETSMLSYMLRLNYAYKGKYMATLTGRSDGASVFGENNKYAYFPSAALAWHLGEESFIKDNVEWMDMLKLRASYGANGNQAITAYRTLDRLYSKVKYIWGDGGQAANSAYLPNDGIGNPNLKWETTYTANIALDFQLFKGRLGGTIETYLSNTHDLLMTRTVPIMNGYSKIWDNIGQTRNKGVEITLNTVNVSNRDFKWNTDVNFTLNRDKIIELRGDQIDDITNKWFIGKPLSVFYDYNVIGLWQQGDEYFYTDDNGVQKNIQAGAAPGAAKVEDVDGNGYIDANDKKIIGSRRPDFTMSMGNKLTYKNLYLSCLVNGVFGVWREDNVANVGSWAYSTTNYVHGANYWTPENTDADIVSPGYVNTLGHGYYKKQTYVQIKNITLGYSIDRKLVNKLHLSSVNVNLSINNLHTFSNMRQILNYDNGWMASYPTARSYMLGLNINF</sequence>
<accession>A0A644V372</accession>
<dbReference type="Pfam" id="PF07715">
    <property type="entry name" value="Plug"/>
    <property type="match status" value="1"/>
</dbReference>
<dbReference type="Pfam" id="PF13715">
    <property type="entry name" value="CarbopepD_reg_2"/>
    <property type="match status" value="1"/>
</dbReference>
<name>A0A644V372_9ZZZZ</name>
<evidence type="ECO:0000256" key="4">
    <source>
        <dbReference type="ARBA" id="ARBA00023136"/>
    </source>
</evidence>
<keyword evidence="5" id="KW-0998">Cell outer membrane</keyword>
<protein>
    <submittedName>
        <fullName evidence="7">TonB-dependent receptor SusC</fullName>
    </submittedName>
</protein>
<keyword evidence="7" id="KW-0675">Receptor</keyword>
<comment type="caution">
    <text evidence="7">The sequence shown here is derived from an EMBL/GenBank/DDBJ whole genome shotgun (WGS) entry which is preliminary data.</text>
</comment>
<dbReference type="NCBIfam" id="TIGR04057">
    <property type="entry name" value="SusC_RagA_signa"/>
    <property type="match status" value="1"/>
</dbReference>
<dbReference type="SUPFAM" id="SSF56935">
    <property type="entry name" value="Porins"/>
    <property type="match status" value="1"/>
</dbReference>
<dbReference type="GO" id="GO:0009279">
    <property type="term" value="C:cell outer membrane"/>
    <property type="evidence" value="ECO:0007669"/>
    <property type="project" value="UniProtKB-SubCell"/>
</dbReference>
<evidence type="ECO:0000256" key="1">
    <source>
        <dbReference type="ARBA" id="ARBA00004571"/>
    </source>
</evidence>
<feature type="domain" description="TonB-dependent receptor plug" evidence="6">
    <location>
        <begin position="123"/>
        <end position="230"/>
    </location>
</feature>
<dbReference type="Gene3D" id="2.40.170.20">
    <property type="entry name" value="TonB-dependent receptor, beta-barrel domain"/>
    <property type="match status" value="1"/>
</dbReference>
<reference evidence="7" key="1">
    <citation type="submission" date="2019-08" db="EMBL/GenBank/DDBJ databases">
        <authorList>
            <person name="Kucharzyk K."/>
            <person name="Murdoch R.W."/>
            <person name="Higgins S."/>
            <person name="Loffler F."/>
        </authorList>
    </citation>
    <scope>NUCLEOTIDE SEQUENCE</scope>
</reference>
<keyword evidence="2" id="KW-0813">Transport</keyword>
<gene>
    <name evidence="7" type="primary">susC_39</name>
    <name evidence="7" type="ORF">SDC9_31291</name>
</gene>
<evidence type="ECO:0000256" key="5">
    <source>
        <dbReference type="ARBA" id="ARBA00023237"/>
    </source>
</evidence>